<reference evidence="2 3" key="1">
    <citation type="journal article" date="2016" name="Front. Microbiol.">
        <title>Genome and transcriptome sequences reveal the specific parasitism of the nematophagous Purpureocillium lilacinum 36-1.</title>
        <authorList>
            <person name="Xie J."/>
            <person name="Li S."/>
            <person name="Mo C."/>
            <person name="Xiao X."/>
            <person name="Peng D."/>
            <person name="Wang G."/>
            <person name="Xiao Y."/>
        </authorList>
    </citation>
    <scope>NUCLEOTIDE SEQUENCE [LARGE SCALE GENOMIC DNA]</scope>
    <source>
        <strain evidence="2 3">36-1</strain>
    </source>
</reference>
<proteinExistence type="predicted"/>
<dbReference type="EMBL" id="LCWV01000199">
    <property type="protein sequence ID" value="PWI63914.1"/>
    <property type="molecule type" value="Genomic_DNA"/>
</dbReference>
<feature type="compositionally biased region" description="Basic residues" evidence="1">
    <location>
        <begin position="1"/>
        <end position="14"/>
    </location>
</feature>
<organism evidence="2 3">
    <name type="scientific">Purpureocillium lilacinum</name>
    <name type="common">Paecilomyces lilacinus</name>
    <dbReference type="NCBI Taxonomy" id="33203"/>
    <lineage>
        <taxon>Eukaryota</taxon>
        <taxon>Fungi</taxon>
        <taxon>Dikarya</taxon>
        <taxon>Ascomycota</taxon>
        <taxon>Pezizomycotina</taxon>
        <taxon>Sordariomycetes</taxon>
        <taxon>Hypocreomycetidae</taxon>
        <taxon>Hypocreales</taxon>
        <taxon>Ophiocordycipitaceae</taxon>
        <taxon>Purpureocillium</taxon>
    </lineage>
</organism>
<comment type="caution">
    <text evidence="2">The sequence shown here is derived from an EMBL/GenBank/DDBJ whole genome shotgun (WGS) entry which is preliminary data.</text>
</comment>
<gene>
    <name evidence="2" type="ORF">PCL_04238</name>
</gene>
<feature type="region of interest" description="Disordered" evidence="1">
    <location>
        <begin position="1"/>
        <end position="49"/>
    </location>
</feature>
<evidence type="ECO:0000313" key="2">
    <source>
        <dbReference type="EMBL" id="PWI63914.1"/>
    </source>
</evidence>
<accession>A0A2U3DNU5</accession>
<protein>
    <submittedName>
        <fullName evidence="2">Uncharacterized protein</fullName>
    </submittedName>
</protein>
<dbReference type="AlphaFoldDB" id="A0A2U3DNU5"/>
<evidence type="ECO:0000256" key="1">
    <source>
        <dbReference type="SAM" id="MobiDB-lite"/>
    </source>
</evidence>
<feature type="region of interest" description="Disordered" evidence="1">
    <location>
        <begin position="123"/>
        <end position="153"/>
    </location>
</feature>
<sequence>MPSHLTRARKHSRSSSRGQKWMGGTNADKSGLRRGFGGQEGRGEGVGLVQTGWWSAPRRGQRVRAEELAPPGLDVVAGRSTRCASLNSEGPPASGTATSRACLPWNMPCKGCTDCLIVNQTSTHSSLQPGTESLSGDRLGDAGGRKKPLPSQQLSLGLPVFMTTESQAKAAGLHATSVPKTLLSLAAFALPVSAMFSPQQNGAVYGRPRSMRQGPAGAMARDTRSTAPRSPSGAAGLSPGHSVLSSGTSQGRVEPRRPQPYARRQQATAANLVAAIQRLHNAETTGSSSVPVQEAYEAQAHGAQAHVFQQAQVSPAHDTAYDGAIIYNEECVAICGSVASTAADSARPMQYWDVPPERHEPDVDVKIEEMFVGQSNYKSMLKSNTASGSEKSGRWRRWCC</sequence>
<feature type="compositionally biased region" description="Polar residues" evidence="1">
    <location>
        <begin position="123"/>
        <end position="134"/>
    </location>
</feature>
<evidence type="ECO:0000313" key="3">
    <source>
        <dbReference type="Proteomes" id="UP000245956"/>
    </source>
</evidence>
<feature type="region of interest" description="Disordered" evidence="1">
    <location>
        <begin position="199"/>
        <end position="267"/>
    </location>
</feature>
<name>A0A2U3DNU5_PURLI</name>
<feature type="non-terminal residue" evidence="2">
    <location>
        <position position="400"/>
    </location>
</feature>
<dbReference type="Proteomes" id="UP000245956">
    <property type="component" value="Unassembled WGS sequence"/>
</dbReference>
<feature type="compositionally biased region" description="Gly residues" evidence="1">
    <location>
        <begin position="34"/>
        <end position="46"/>
    </location>
</feature>